<evidence type="ECO:0000313" key="4">
    <source>
        <dbReference type="Proteomes" id="UP000054937"/>
    </source>
</evidence>
<organism evidence="3 4">
    <name type="scientific">Pseudocohnilembus persalinus</name>
    <name type="common">Ciliate</name>
    <dbReference type="NCBI Taxonomy" id="266149"/>
    <lineage>
        <taxon>Eukaryota</taxon>
        <taxon>Sar</taxon>
        <taxon>Alveolata</taxon>
        <taxon>Ciliophora</taxon>
        <taxon>Intramacronucleata</taxon>
        <taxon>Oligohymenophorea</taxon>
        <taxon>Scuticociliatia</taxon>
        <taxon>Philasterida</taxon>
        <taxon>Pseudocohnilembidae</taxon>
        <taxon>Pseudocohnilembus</taxon>
    </lineage>
</organism>
<feature type="region of interest" description="Disordered" evidence="1">
    <location>
        <begin position="501"/>
        <end position="522"/>
    </location>
</feature>
<accession>A0A0V0R9G3</accession>
<reference evidence="3 4" key="1">
    <citation type="journal article" date="2015" name="Sci. Rep.">
        <title>Genome of the facultative scuticociliatosis pathogen Pseudocohnilembus persalinus provides insight into its virulence through horizontal gene transfer.</title>
        <authorList>
            <person name="Xiong J."/>
            <person name="Wang G."/>
            <person name="Cheng J."/>
            <person name="Tian M."/>
            <person name="Pan X."/>
            <person name="Warren A."/>
            <person name="Jiang C."/>
            <person name="Yuan D."/>
            <person name="Miao W."/>
        </authorList>
    </citation>
    <scope>NUCLEOTIDE SEQUENCE [LARGE SCALE GENOMIC DNA]</scope>
    <source>
        <strain evidence="3">36N120E</strain>
    </source>
</reference>
<proteinExistence type="predicted"/>
<dbReference type="InterPro" id="IPR043472">
    <property type="entry name" value="Macro_dom-like"/>
</dbReference>
<evidence type="ECO:0000256" key="1">
    <source>
        <dbReference type="SAM" id="MobiDB-lite"/>
    </source>
</evidence>
<dbReference type="InParanoid" id="A0A0V0R9G3"/>
<feature type="domain" description="Macro" evidence="2">
    <location>
        <begin position="42"/>
        <end position="240"/>
    </location>
</feature>
<dbReference type="AlphaFoldDB" id="A0A0V0R9G3"/>
<evidence type="ECO:0000313" key="3">
    <source>
        <dbReference type="EMBL" id="KRX11135.1"/>
    </source>
</evidence>
<dbReference type="OrthoDB" id="6133115at2759"/>
<feature type="compositionally biased region" description="Polar residues" evidence="1">
    <location>
        <begin position="512"/>
        <end position="522"/>
    </location>
</feature>
<evidence type="ECO:0000259" key="2">
    <source>
        <dbReference type="PROSITE" id="PS51154"/>
    </source>
</evidence>
<dbReference type="Pfam" id="PF01661">
    <property type="entry name" value="Macro"/>
    <property type="match status" value="1"/>
</dbReference>
<dbReference type="PROSITE" id="PS51154">
    <property type="entry name" value="MACRO"/>
    <property type="match status" value="1"/>
</dbReference>
<name>A0A0V0R9G3_PSEPJ</name>
<dbReference type="EMBL" id="LDAU01000006">
    <property type="protein sequence ID" value="KRX11135.1"/>
    <property type="molecule type" value="Genomic_DNA"/>
</dbReference>
<dbReference type="Gene3D" id="3.40.220.10">
    <property type="entry name" value="Leucine Aminopeptidase, subunit E, domain 1"/>
    <property type="match status" value="1"/>
</dbReference>
<gene>
    <name evidence="3" type="ORF">PPERSA_10902</name>
</gene>
<protein>
    <recommendedName>
        <fullName evidence="2">Macro domain-containing protein</fullName>
    </recommendedName>
</protein>
<keyword evidence="4" id="KW-1185">Reference proteome</keyword>
<comment type="caution">
    <text evidence="3">The sequence shown here is derived from an EMBL/GenBank/DDBJ whole genome shotgun (WGS) entry which is preliminary data.</text>
</comment>
<dbReference type="SUPFAM" id="SSF52949">
    <property type="entry name" value="Macro domain-like"/>
    <property type="match status" value="1"/>
</dbReference>
<dbReference type="InterPro" id="IPR002589">
    <property type="entry name" value="Macro_dom"/>
</dbReference>
<sequence>MGQNLCVGDPELKLKVKYDENMPRKQKKYKINSNLKSMTEQENSQNQWAFLYEEVEIQLQVIKNVANIKSDCLIILQDKELKFQGKANQEILKKGGQNIKEELKEFQLKKKQKVIHIGQVIKTHAGNLDCDYLLHLILPDLSKKSNKQLILWAIQNLFDEAIKELNLMSLAIPFIQSNEKDEIDNQINANFMMKAIKNYIDEFIVKNFKKGQTISKRKIIIICENQEILQILKLGYQDVFQNQKQVNLKKSFRKREMKKSTSDNNFMNHYEKDTIRIYGDPISKNLINRLNQENKNTQRMAHSQLSKFEVFDSNQDLFQQKNIVQIKNPQKSKFFQQKQKSKSNIDNLSNLEQSIQDENKSESIIKENQNFNSCQEYQSEQIGDYTFNENNQYKNFPQCQYQYVNQLQNNNQNQQNDNKQNNDNIILNTQFGEKNQYKNYNQNNQFNKQYQSEFDEKNEPYLEDEQYQEFKEISDQLQCDKNNIEFIKARRINDILIEQEKQDSQKGDTLNEDSFSSDTTIY</sequence>
<dbReference type="Proteomes" id="UP000054937">
    <property type="component" value="Unassembled WGS sequence"/>
</dbReference>